<evidence type="ECO:0000313" key="17">
    <source>
        <dbReference type="Proteomes" id="UP001227230"/>
    </source>
</evidence>
<evidence type="ECO:0000256" key="14">
    <source>
        <dbReference type="SAM" id="Phobius"/>
    </source>
</evidence>
<keyword evidence="2" id="KW-0723">Serine/threonine-protein kinase</keyword>
<keyword evidence="11" id="KW-0325">Glycoprotein</keyword>
<dbReference type="Pfam" id="PF00069">
    <property type="entry name" value="Pkinase"/>
    <property type="match status" value="1"/>
</dbReference>
<dbReference type="InterPro" id="IPR045874">
    <property type="entry name" value="LRK10/LRL21-25-like"/>
</dbReference>
<dbReference type="CDD" id="cd00303">
    <property type="entry name" value="retropepsin_like"/>
    <property type="match status" value="1"/>
</dbReference>
<evidence type="ECO:0000256" key="3">
    <source>
        <dbReference type="ARBA" id="ARBA00022679"/>
    </source>
</evidence>
<evidence type="ECO:0000256" key="9">
    <source>
        <dbReference type="ARBA" id="ARBA00022989"/>
    </source>
</evidence>
<dbReference type="SUPFAM" id="SSF56112">
    <property type="entry name" value="Protein kinase-like (PK-like)"/>
    <property type="match status" value="1"/>
</dbReference>
<keyword evidence="9 14" id="KW-1133">Transmembrane helix</keyword>
<evidence type="ECO:0000256" key="11">
    <source>
        <dbReference type="ARBA" id="ARBA00023180"/>
    </source>
</evidence>
<feature type="transmembrane region" description="Helical" evidence="14">
    <location>
        <begin position="939"/>
        <end position="960"/>
    </location>
</feature>
<keyword evidence="8 12" id="KW-0067">ATP-binding</keyword>
<dbReference type="PROSITE" id="PS00107">
    <property type="entry name" value="PROTEIN_KINASE_ATP"/>
    <property type="match status" value="1"/>
</dbReference>
<dbReference type="Proteomes" id="UP001227230">
    <property type="component" value="Chromosome 16"/>
</dbReference>
<keyword evidence="7" id="KW-0418">Kinase</keyword>
<feature type="transmembrane region" description="Helical" evidence="14">
    <location>
        <begin position="1727"/>
        <end position="1750"/>
    </location>
</feature>
<feature type="compositionally biased region" description="Basic and acidic residues" evidence="13">
    <location>
        <begin position="242"/>
        <end position="255"/>
    </location>
</feature>
<keyword evidence="6 12" id="KW-0547">Nucleotide-binding</keyword>
<protein>
    <recommendedName>
        <fullName evidence="15">Protein kinase domain-containing protein</fullName>
    </recommendedName>
</protein>
<proteinExistence type="predicted"/>
<dbReference type="InterPro" id="IPR013103">
    <property type="entry name" value="RVT_2"/>
</dbReference>
<dbReference type="SUPFAM" id="SSF56672">
    <property type="entry name" value="DNA/RNA polymerases"/>
    <property type="match status" value="1"/>
</dbReference>
<evidence type="ECO:0000256" key="10">
    <source>
        <dbReference type="ARBA" id="ARBA00023136"/>
    </source>
</evidence>
<evidence type="ECO:0000256" key="8">
    <source>
        <dbReference type="ARBA" id="ARBA00022840"/>
    </source>
</evidence>
<comment type="subcellular location">
    <subcellularLocation>
        <location evidence="1">Membrane</location>
        <topology evidence="1">Single-pass type I membrane protein</topology>
    </subcellularLocation>
</comment>
<feature type="compositionally biased region" description="Low complexity" evidence="13">
    <location>
        <begin position="144"/>
        <end position="158"/>
    </location>
</feature>
<feature type="region of interest" description="Disordered" evidence="13">
    <location>
        <begin position="228"/>
        <end position="303"/>
    </location>
</feature>
<feature type="compositionally biased region" description="Basic and acidic residues" evidence="13">
    <location>
        <begin position="267"/>
        <end position="303"/>
    </location>
</feature>
<evidence type="ECO:0000256" key="6">
    <source>
        <dbReference type="ARBA" id="ARBA00022741"/>
    </source>
</evidence>
<keyword evidence="10 14" id="KW-0472">Membrane</keyword>
<dbReference type="InterPro" id="IPR008271">
    <property type="entry name" value="Ser/Thr_kinase_AS"/>
</dbReference>
<dbReference type="Gene3D" id="1.10.510.10">
    <property type="entry name" value="Transferase(Phosphotransferase) domain 1"/>
    <property type="match status" value="2"/>
</dbReference>
<dbReference type="PROSITE" id="PS00108">
    <property type="entry name" value="PROTEIN_KINASE_ST"/>
    <property type="match status" value="1"/>
</dbReference>
<dbReference type="SUPFAM" id="SSF50630">
    <property type="entry name" value="Acid proteases"/>
    <property type="match status" value="1"/>
</dbReference>
<gene>
    <name evidence="16" type="ORF">VitviT2T_025209</name>
</gene>
<organism evidence="16 17">
    <name type="scientific">Vitis vinifera</name>
    <name type="common">Grape</name>
    <dbReference type="NCBI Taxonomy" id="29760"/>
    <lineage>
        <taxon>Eukaryota</taxon>
        <taxon>Viridiplantae</taxon>
        <taxon>Streptophyta</taxon>
        <taxon>Embryophyta</taxon>
        <taxon>Tracheophyta</taxon>
        <taxon>Spermatophyta</taxon>
        <taxon>Magnoliopsida</taxon>
        <taxon>eudicotyledons</taxon>
        <taxon>Gunneridae</taxon>
        <taxon>Pentapetalae</taxon>
        <taxon>rosids</taxon>
        <taxon>Vitales</taxon>
        <taxon>Vitaceae</taxon>
        <taxon>Viteae</taxon>
        <taxon>Vitis</taxon>
    </lineage>
</organism>
<feature type="region of interest" description="Disordered" evidence="13">
    <location>
        <begin position="131"/>
        <end position="158"/>
    </location>
</feature>
<feature type="domain" description="Protein kinase" evidence="15">
    <location>
        <begin position="996"/>
        <end position="1233"/>
    </location>
</feature>
<dbReference type="Pfam" id="PF13947">
    <property type="entry name" value="GUB_WAK_bind"/>
    <property type="match status" value="1"/>
</dbReference>
<evidence type="ECO:0000256" key="12">
    <source>
        <dbReference type="PROSITE-ProRule" id="PRU10141"/>
    </source>
</evidence>
<keyword evidence="17" id="KW-1185">Reference proteome</keyword>
<dbReference type="Pfam" id="PF13650">
    <property type="entry name" value="Asp_protease_2"/>
    <property type="match status" value="1"/>
</dbReference>
<dbReference type="InterPro" id="IPR025287">
    <property type="entry name" value="WAK_GUB"/>
</dbReference>
<reference evidence="16 17" key="1">
    <citation type="journal article" date="2023" name="Hortic Res">
        <title>The complete reference genome for grapevine (Vitis vinifera L.) genetics and breeding.</title>
        <authorList>
            <person name="Shi X."/>
            <person name="Cao S."/>
            <person name="Wang X."/>
            <person name="Huang S."/>
            <person name="Wang Y."/>
            <person name="Liu Z."/>
            <person name="Liu W."/>
            <person name="Leng X."/>
            <person name="Peng Y."/>
            <person name="Wang N."/>
            <person name="Wang Y."/>
            <person name="Ma Z."/>
            <person name="Xu X."/>
            <person name="Zhang F."/>
            <person name="Xue H."/>
            <person name="Zhong H."/>
            <person name="Wang Y."/>
            <person name="Zhang K."/>
            <person name="Velt A."/>
            <person name="Avia K."/>
            <person name="Holtgrawe D."/>
            <person name="Grimplet J."/>
            <person name="Matus J.T."/>
            <person name="Ware D."/>
            <person name="Wu X."/>
            <person name="Wang H."/>
            <person name="Liu C."/>
            <person name="Fang Y."/>
            <person name="Rustenholz C."/>
            <person name="Cheng Z."/>
            <person name="Xiao H."/>
            <person name="Zhou Y."/>
        </authorList>
    </citation>
    <scope>NUCLEOTIDE SEQUENCE [LARGE SCALE GENOMIC DNA]</scope>
    <source>
        <strain evidence="17">cv. Pinot noir / PN40024</strain>
        <tissue evidence="16">Leaf</tissue>
    </source>
</reference>
<keyword evidence="4 14" id="KW-0812">Transmembrane</keyword>
<dbReference type="InterPro" id="IPR017441">
    <property type="entry name" value="Protein_kinase_ATP_BS"/>
</dbReference>
<dbReference type="PROSITE" id="PS50011">
    <property type="entry name" value="PROTEIN_KINASE_DOM"/>
    <property type="match status" value="1"/>
</dbReference>
<evidence type="ECO:0000256" key="2">
    <source>
        <dbReference type="ARBA" id="ARBA00022527"/>
    </source>
</evidence>
<name>A0ABY9DK30_VITVI</name>
<feature type="binding site" evidence="12">
    <location>
        <position position="1024"/>
    </location>
    <ligand>
        <name>ATP</name>
        <dbReference type="ChEBI" id="CHEBI:30616"/>
    </ligand>
</feature>
<dbReference type="Gene3D" id="2.40.70.10">
    <property type="entry name" value="Acid Proteases"/>
    <property type="match status" value="1"/>
</dbReference>
<evidence type="ECO:0000313" key="16">
    <source>
        <dbReference type="EMBL" id="WKA07371.1"/>
    </source>
</evidence>
<evidence type="ECO:0000256" key="5">
    <source>
        <dbReference type="ARBA" id="ARBA00022729"/>
    </source>
</evidence>
<evidence type="ECO:0000259" key="15">
    <source>
        <dbReference type="PROSITE" id="PS50011"/>
    </source>
</evidence>
<sequence length="1883" mass="213281">MDFLSYVSEVSRGWDEPNNREMGKRPVQQMSRGGMYSLSEDIEMKAKVAAMARKIEEMELRKVHEVQAISEPQQQANPCSICQSFEHMVKECPTIPAAREMFGEQANLIGQWKPNSNAPYGNTYNSSWRNHPNFAWKPRPNPYQSPAQSSQQSQGQSSFEQALISLSKVMGDFVSEQKSINSQLNQKIDNVESTLNKKIDGMHNELSQKIDNIQYSISRLTNLNTVNEKGKFPSQPHQNPKGIHEVESKDEDSSKVRNVQAIITFRSGKEVHQPKHDQRKAKEDKADRKEEKKKEQKGKEVQMKESIIPSMDEEPQILLKEGMMKKHMPPPFPQALRGKKPIKNASEILDVLRQVKQAFLTEQVSAIIQCKSPIKYKDPGCPIISVNIGGTQVEKALLDLGASVNLLPYSVYKELGLGELKPTSITLSLADRSVKIPRGVIEDVLVQVDKFYYPVDFVVLDTDPIVKGINYVPIILGRPFLATSNAIINCRNGVMQLTFGNMTLELNIFHLCQKHIHPEEDEGPEEVCMIDTLVDEHCNQSILDQFEENPDESHEDLDDGLAEPMGMNVVMSNWRQKPVILPLFKDEEEMKEAKDAILKLELKTLPAELKYAYLEEGNKAPVVISSSLTISQEDNLLRILRKHKKAIGWQISDLKGISPLICTHHIYMEEGAKPTRQPQRRLNPQKQESGCQLSCDPSRCGDPDPAYELVCENNRTILYGKYYVTEINYDNYTIKVVVPGLEKGNCFSTPPYSLTGYDVNPYRLFYGHNAIVLMNCTRPVISDRNYIPITLRNTSTNGSSFSSQSYAYALVGDSKQVRDLPYSCTFGITVITDKFQAGSESPISSMSDLQEMLLMGIKFSFLCSKCNIHLRCIPNISDHTVRCVGLTFLALLKGLVYMVYFWIETIFHTSFTIQGLKKYIDVTSAYYVIVWVLQKAVIIFIGGRTVLGISCLFGCLFYMFRQRHLSVDNNIEEFLQNQRNFQPIKYSYSQLKNMTNNFKNKLGQGGFGSVYKGKLQSGRAIAVKVLIMSKSNGQDFISEVATIGRIHHVNVDRLYKIAIGVGRRIEYLHEGCDMQILHFDIKPHNILLDEDFTPKVSDFGLAKLYSTYESIVSLTVARGTLGYIAPELFYKNIGGVSHKADVYSFGMLLMEIVGKRRHVSVHEENLNEIYFPSWIYDKIKQGKAIEIGDAKEEDMKYILKMVIVALWCVQMKPMDRPSMSKALEMLEGDVELLQMPPKPTLYSHEMSAEDRENNPVDVSISSCNANITISLDGRSLGEEFPDTRIMEKVLVTLPERYDTIKLLFVLAAQNSWHIHQLDVKSAFLNGFVDEEIYVEQPDGVVAPGKEDYVYFLRKALYGLKKAPRAWYETMDKHLTKLGFVRNQSEATLYVKTDDVQILIVSLYVDDMLVTGNQPGLIQSFKDEMNKVFEMTNLGVMKCFLGMEVMQSCSIIFICQLKYAMDMMKNFKMQDCKPVSTPMTTSEKLSKDDDSEKIDEGLISSLLYLTASRPDILFVVSVLSRFMHSPSEKHFSATKRVLRYIKGAIALGVQFSKSTESGLKLLGYSDSDWKGCVDDSRSTSGYLFSLGSGFFTWSSKKQETTTQSTAEAEYIVDASVVNQDLWLRKILKDLGQEQVEATNIMCDNISAVSISKNPVFHGRTKHIKIKYHFIREVQQSNEVLLVHCSSENQLADIFTKTLPMERFEALKQKIESVGVQSEELRLKKRKKILAFVIAFAVFMTVVILTFALTVMHVKIPKFRLASIEVENINFSSSSIYPSFSMRFDVGLAIKNMNFGNYKYEDNTITLAYRGAKVGEALVSEGRANTRSTEEIELAVDVTLRNVSSNTIMASDINTRILTLTSHGRQHGEVHLLKVFKKKKSPQMK</sequence>
<dbReference type="EMBL" id="CP126663">
    <property type="protein sequence ID" value="WKA07371.1"/>
    <property type="molecule type" value="Genomic_DNA"/>
</dbReference>
<dbReference type="InterPro" id="IPR021109">
    <property type="entry name" value="Peptidase_aspartic_dom_sf"/>
</dbReference>
<dbReference type="CDD" id="cd09272">
    <property type="entry name" value="RNase_HI_RT_Ty1"/>
    <property type="match status" value="1"/>
</dbReference>
<dbReference type="PANTHER" id="PTHR27009">
    <property type="entry name" value="RUST RESISTANCE KINASE LR10-RELATED"/>
    <property type="match status" value="1"/>
</dbReference>
<keyword evidence="3" id="KW-0808">Transferase</keyword>
<dbReference type="InterPro" id="IPR000719">
    <property type="entry name" value="Prot_kinase_dom"/>
</dbReference>
<dbReference type="InterPro" id="IPR043502">
    <property type="entry name" value="DNA/RNA_pol_sf"/>
</dbReference>
<accession>A0ABY9DK30</accession>
<keyword evidence="5" id="KW-0732">Signal</keyword>
<evidence type="ECO:0000256" key="1">
    <source>
        <dbReference type="ARBA" id="ARBA00004479"/>
    </source>
</evidence>
<evidence type="ECO:0000256" key="13">
    <source>
        <dbReference type="SAM" id="MobiDB-lite"/>
    </source>
</evidence>
<evidence type="ECO:0000256" key="7">
    <source>
        <dbReference type="ARBA" id="ARBA00022777"/>
    </source>
</evidence>
<dbReference type="SMART" id="SM00220">
    <property type="entry name" value="S_TKc"/>
    <property type="match status" value="1"/>
</dbReference>
<dbReference type="Gene3D" id="2.60.40.1820">
    <property type="match status" value="1"/>
</dbReference>
<evidence type="ECO:0000256" key="4">
    <source>
        <dbReference type="ARBA" id="ARBA00022692"/>
    </source>
</evidence>
<dbReference type="InterPro" id="IPR011009">
    <property type="entry name" value="Kinase-like_dom_sf"/>
</dbReference>
<dbReference type="Pfam" id="PF07727">
    <property type="entry name" value="RVT_2"/>
    <property type="match status" value="1"/>
</dbReference>